<feature type="compositionally biased region" description="Basic residues" evidence="1">
    <location>
        <begin position="1"/>
        <end position="12"/>
    </location>
</feature>
<dbReference type="Pfam" id="PF01610">
    <property type="entry name" value="DDE_Tnp_ISL3"/>
    <property type="match status" value="1"/>
</dbReference>
<evidence type="ECO:0000313" key="5">
    <source>
        <dbReference type="Proteomes" id="UP000285258"/>
    </source>
</evidence>
<organism evidence="4 5">
    <name type="scientific">Gordonibacter urolithinfaciens</name>
    <dbReference type="NCBI Taxonomy" id="1335613"/>
    <lineage>
        <taxon>Bacteria</taxon>
        <taxon>Bacillati</taxon>
        <taxon>Actinomycetota</taxon>
        <taxon>Coriobacteriia</taxon>
        <taxon>Eggerthellales</taxon>
        <taxon>Eggerthellaceae</taxon>
        <taxon>Gordonibacter</taxon>
    </lineage>
</organism>
<name>A0A423UL16_9ACTN</name>
<reference evidence="4" key="2">
    <citation type="journal article" date="2019" name="Int. J. Syst. Evol. Microbiol.">
        <title>Gordonibacter faecihominis is a later heterotypic synonym of Gordonibacter urolithinfaciens.</title>
        <authorList>
            <person name="Danylec N."/>
            <person name="Stoll D.A."/>
            <person name="Huch M."/>
        </authorList>
    </citation>
    <scope>NUCLEOTIDE SEQUENCE</scope>
    <source>
        <strain evidence="4">DSM 27213</strain>
    </source>
</reference>
<feature type="region of interest" description="Disordered" evidence="1">
    <location>
        <begin position="1"/>
        <end position="78"/>
    </location>
</feature>
<gene>
    <name evidence="4" type="ORF">DMP12_07080</name>
    <name evidence="3" type="ORF">GKG38_08625</name>
</gene>
<accession>A0A423UL16</accession>
<protein>
    <recommendedName>
        <fullName evidence="2">Transposase IS204/IS1001/IS1096/IS1165 DDE domain-containing protein</fullName>
    </recommendedName>
</protein>
<evidence type="ECO:0000256" key="1">
    <source>
        <dbReference type="SAM" id="MobiDB-lite"/>
    </source>
</evidence>
<reference evidence="5" key="1">
    <citation type="submission" date="2018-05" db="EMBL/GenBank/DDBJ databases">
        <title>Genome Sequencing of selected type strains of the family Eggerthellaceae.</title>
        <authorList>
            <person name="Danylec N."/>
            <person name="Stoll D.A."/>
            <person name="Doetsch A."/>
            <person name="Huch M."/>
        </authorList>
    </citation>
    <scope>NUCLEOTIDE SEQUENCE [LARGE SCALE GENOMIC DNA]</scope>
    <source>
        <strain evidence="5">DSM 27213</strain>
    </source>
</reference>
<proteinExistence type="predicted"/>
<dbReference type="AlphaFoldDB" id="A0A423UL16"/>
<sequence>MAGHAVVRRQARLARQLDKPRPKKRRLRDEAAAKTLKRNREGVPNSYKLNKTNVTAGGLNSPIKAMKRMSHGSRPSNA</sequence>
<feature type="domain" description="Transposase IS204/IS1001/IS1096/IS1165 DDE" evidence="2">
    <location>
        <begin position="31"/>
        <end position="74"/>
    </location>
</feature>
<reference evidence="4" key="3">
    <citation type="journal article" date="2019" name="Microbiol. Resour. Announc.">
        <title>Draft Genome Sequences of Type Strains of Gordonibacter faecihominis, Paraeggerthella hongkongensis, Parvibacter caecicola,Slackia equolifaciens, Slackia faecicanis, and Slackia isoflavoniconvertens.</title>
        <authorList>
            <person name="Danylec N."/>
            <person name="Stoll D.A."/>
            <person name="Dotsch A."/>
            <person name="Huch M."/>
        </authorList>
    </citation>
    <scope>NUCLEOTIDE SEQUENCE</scope>
    <source>
        <strain evidence="4">DSM 27213</strain>
    </source>
</reference>
<dbReference type="InterPro" id="IPR002560">
    <property type="entry name" value="Transposase_DDE"/>
</dbReference>
<evidence type="ECO:0000259" key="2">
    <source>
        <dbReference type="Pfam" id="PF01610"/>
    </source>
</evidence>
<comment type="caution">
    <text evidence="4">The sequence shown here is derived from an EMBL/GenBank/DDBJ whole genome shotgun (WGS) entry which is preliminary data.</text>
</comment>
<dbReference type="Proteomes" id="UP000285258">
    <property type="component" value="Unassembled WGS sequence"/>
</dbReference>
<evidence type="ECO:0000313" key="6">
    <source>
        <dbReference type="Proteomes" id="UP000462865"/>
    </source>
</evidence>
<evidence type="ECO:0000313" key="4">
    <source>
        <dbReference type="EMBL" id="ROT90291.1"/>
    </source>
</evidence>
<dbReference type="EMBL" id="QIBW01000006">
    <property type="protein sequence ID" value="ROT90291.1"/>
    <property type="molecule type" value="Genomic_DNA"/>
</dbReference>
<dbReference type="Proteomes" id="UP000462865">
    <property type="component" value="Unassembled WGS sequence"/>
</dbReference>
<dbReference type="EMBL" id="WKZA01000034">
    <property type="protein sequence ID" value="MSA95115.1"/>
    <property type="molecule type" value="Genomic_DNA"/>
</dbReference>
<reference evidence="3 6" key="4">
    <citation type="journal article" date="2019" name="Nat. Med.">
        <title>A library of human gut bacterial isolates paired with longitudinal multiomics data enables mechanistic microbiome research.</title>
        <authorList>
            <person name="Poyet M."/>
            <person name="Groussin M."/>
            <person name="Gibbons S.M."/>
            <person name="Avila-Pacheco J."/>
            <person name="Jiang X."/>
            <person name="Kearney S.M."/>
            <person name="Perrotta A.R."/>
            <person name="Berdy B."/>
            <person name="Zhao S."/>
            <person name="Lieberman T.D."/>
            <person name="Swanson P.K."/>
            <person name="Smith M."/>
            <person name="Roesemann S."/>
            <person name="Alexander J.E."/>
            <person name="Rich S.A."/>
            <person name="Livny J."/>
            <person name="Vlamakis H."/>
            <person name="Clish C."/>
            <person name="Bullock K."/>
            <person name="Deik A."/>
            <person name="Scott J."/>
            <person name="Pierce K.A."/>
            <person name="Xavier R.J."/>
            <person name="Alm E.J."/>
        </authorList>
    </citation>
    <scope>NUCLEOTIDE SEQUENCE [LARGE SCALE GENOMIC DNA]</scope>
    <source>
        <strain evidence="3 6">BIOML-A1</strain>
    </source>
</reference>
<evidence type="ECO:0000313" key="3">
    <source>
        <dbReference type="EMBL" id="MSA95115.1"/>
    </source>
</evidence>